<accession>D6RKA5</accession>
<dbReference type="InterPro" id="IPR036047">
    <property type="entry name" value="F-box-like_dom_sf"/>
</dbReference>
<feature type="compositionally biased region" description="Basic and acidic residues" evidence="1">
    <location>
        <begin position="132"/>
        <end position="145"/>
    </location>
</feature>
<proteinExistence type="predicted"/>
<dbReference type="Proteomes" id="UP000001861">
    <property type="component" value="Unassembled WGS sequence"/>
</dbReference>
<protein>
    <recommendedName>
        <fullName evidence="2">F-box domain-containing protein</fullName>
    </recommendedName>
</protein>
<dbReference type="AlphaFoldDB" id="D6RKA5"/>
<evidence type="ECO:0000313" key="3">
    <source>
        <dbReference type="EMBL" id="EFI28772.1"/>
    </source>
</evidence>
<feature type="region of interest" description="Disordered" evidence="1">
    <location>
        <begin position="532"/>
        <end position="555"/>
    </location>
</feature>
<evidence type="ECO:0000259" key="2">
    <source>
        <dbReference type="PROSITE" id="PS50181"/>
    </source>
</evidence>
<dbReference type="OrthoDB" id="3211970at2759"/>
<dbReference type="KEGG" id="cci:CC1G_13797"/>
<gene>
    <name evidence="3" type="ORF">CC1G_13797</name>
</gene>
<feature type="compositionally biased region" description="Polar residues" evidence="1">
    <location>
        <begin position="112"/>
        <end position="131"/>
    </location>
</feature>
<feature type="domain" description="F-box" evidence="2">
    <location>
        <begin position="17"/>
        <end position="63"/>
    </location>
</feature>
<evidence type="ECO:0000256" key="1">
    <source>
        <dbReference type="SAM" id="MobiDB-lite"/>
    </source>
</evidence>
<dbReference type="SUPFAM" id="SSF81383">
    <property type="entry name" value="F-box domain"/>
    <property type="match status" value="1"/>
</dbReference>
<dbReference type="GeneID" id="6006771"/>
<dbReference type="InterPro" id="IPR001810">
    <property type="entry name" value="F-box_dom"/>
</dbReference>
<dbReference type="VEuPathDB" id="FungiDB:CC1G_13797"/>
<comment type="caution">
    <text evidence="3">The sequence shown here is derived from an EMBL/GenBank/DDBJ whole genome shotgun (WGS) entry which is preliminary data.</text>
</comment>
<dbReference type="EMBL" id="AACS02000001">
    <property type="protein sequence ID" value="EFI28772.1"/>
    <property type="molecule type" value="Genomic_DNA"/>
</dbReference>
<dbReference type="InParanoid" id="D6RKA5"/>
<evidence type="ECO:0000313" key="4">
    <source>
        <dbReference type="Proteomes" id="UP000001861"/>
    </source>
</evidence>
<reference evidence="3 4" key="1">
    <citation type="journal article" date="2010" name="Proc. Natl. Acad. Sci. U.S.A.">
        <title>Insights into evolution of multicellular fungi from the assembled chromosomes of the mushroom Coprinopsis cinerea (Coprinus cinereus).</title>
        <authorList>
            <person name="Stajich J.E."/>
            <person name="Wilke S.K."/>
            <person name="Ahren D."/>
            <person name="Au C.H."/>
            <person name="Birren B.W."/>
            <person name="Borodovsky M."/>
            <person name="Burns C."/>
            <person name="Canback B."/>
            <person name="Casselton L.A."/>
            <person name="Cheng C.K."/>
            <person name="Deng J."/>
            <person name="Dietrich F.S."/>
            <person name="Fargo D.C."/>
            <person name="Farman M.L."/>
            <person name="Gathman A.C."/>
            <person name="Goldberg J."/>
            <person name="Guigo R."/>
            <person name="Hoegger P.J."/>
            <person name="Hooker J.B."/>
            <person name="Huggins A."/>
            <person name="James T.Y."/>
            <person name="Kamada T."/>
            <person name="Kilaru S."/>
            <person name="Kodira C."/>
            <person name="Kues U."/>
            <person name="Kupfer D."/>
            <person name="Kwan H.S."/>
            <person name="Lomsadze A."/>
            <person name="Li W."/>
            <person name="Lilly W.W."/>
            <person name="Ma L.J."/>
            <person name="Mackey A.J."/>
            <person name="Manning G."/>
            <person name="Martin F."/>
            <person name="Muraguchi H."/>
            <person name="Natvig D.O."/>
            <person name="Palmerini H."/>
            <person name="Ramesh M.A."/>
            <person name="Rehmeyer C.J."/>
            <person name="Roe B.A."/>
            <person name="Shenoy N."/>
            <person name="Stanke M."/>
            <person name="Ter-Hovhannisyan V."/>
            <person name="Tunlid A."/>
            <person name="Velagapudi R."/>
            <person name="Vision T.J."/>
            <person name="Zeng Q."/>
            <person name="Zolan M.E."/>
            <person name="Pukkila P.J."/>
        </authorList>
    </citation>
    <scope>NUCLEOTIDE SEQUENCE [LARGE SCALE GENOMIC DNA]</scope>
    <source>
        <strain evidence="4">Okayama-7 / 130 / ATCC MYA-4618 / FGSC 9003</strain>
    </source>
</reference>
<feature type="region of interest" description="Disordered" evidence="1">
    <location>
        <begin position="112"/>
        <end position="145"/>
    </location>
</feature>
<dbReference type="SMART" id="SM00256">
    <property type="entry name" value="FBOX"/>
    <property type="match status" value="1"/>
</dbReference>
<dbReference type="HOGENOM" id="CLU_027282_0_0_1"/>
<feature type="compositionally biased region" description="Acidic residues" evidence="1">
    <location>
        <begin position="533"/>
        <end position="548"/>
    </location>
</feature>
<dbReference type="RefSeq" id="XP_002912266.1">
    <property type="nucleotide sequence ID" value="XM_002912220.1"/>
</dbReference>
<keyword evidence="4" id="KW-1185">Reference proteome</keyword>
<dbReference type="PROSITE" id="PS50181">
    <property type="entry name" value="FBOX"/>
    <property type="match status" value="1"/>
</dbReference>
<organism evidence="3 4">
    <name type="scientific">Coprinopsis cinerea (strain Okayama-7 / 130 / ATCC MYA-4618 / FGSC 9003)</name>
    <name type="common">Inky cap fungus</name>
    <name type="synonym">Hormographiella aspergillata</name>
    <dbReference type="NCBI Taxonomy" id="240176"/>
    <lineage>
        <taxon>Eukaryota</taxon>
        <taxon>Fungi</taxon>
        <taxon>Dikarya</taxon>
        <taxon>Basidiomycota</taxon>
        <taxon>Agaricomycotina</taxon>
        <taxon>Agaricomycetes</taxon>
        <taxon>Agaricomycetidae</taxon>
        <taxon>Agaricales</taxon>
        <taxon>Agaricineae</taxon>
        <taxon>Psathyrellaceae</taxon>
        <taxon>Coprinopsis</taxon>
    </lineage>
</organism>
<sequence>MITSNDDHALNQPQADICFLLRLSREVLVEILKRFEWKDVLAIRQCSRLLYSVSKERKVWVSILENDLDTRIPRPFYLPKPLAHCSSEDLEKRVVDWYLGWGRFGSSAGGMDSNTGPVLSDPTTNVDSNSNTHEKSVGSPGPDRKATATLNTGACAFDSDEIPVLCGPLLPLPTNQYFLYSDLEDGAVYYGDPRRPESGVSMLVPSPFPDLFPDLDGDEDIVTSVSIDVLGGAAGAEGLEVDNRERDLVLNLDESTFPTTFRLMVSNYVELDIDHPDVLLAEDNPTPLVIEVWEISSQVADDTGVVTGYSARRLRRLMDNKVATPVNGISILGKYVAYSESWNPVITIVDWTLADDDGPGGKDDDDIPKLGRMYVPAKQYSEHLFLLPNKKILTYSTMAGVHVWDWEGTCVTATSRYEVVESGVPSIPLWTCPERITDPLHPFAAPFVLRGCTRFILPFDDHVIGLSIQPGSGGDGEENARGCRITATNLVDRFPPSDLDTRGCWFGYSKGMSYQSDDGSYECVTYKWPRLGDDEEEGDEESHGDEELPQPPSVKVSPRHHFANFGISHVYYDDLQRQFLGLSETEDGKPAAGCVVMYG</sequence>
<dbReference type="Pfam" id="PF00646">
    <property type="entry name" value="F-box"/>
    <property type="match status" value="1"/>
</dbReference>
<name>D6RKA5_COPC7</name>